<sequence>MEAPHIGNMLRLFITKHRLSQSAWARNAGVTPKTVASYLKHPTMRIDTLFTVSQTLAHNFIREVADMLPPDLAPQKPLDQTETVKALQAEIEHLKVQVATLEKALSLIGGK</sequence>
<protein>
    <recommendedName>
        <fullName evidence="3">HTH cro/C1-type domain-containing protein</fullName>
    </recommendedName>
</protein>
<dbReference type="SUPFAM" id="SSF47413">
    <property type="entry name" value="lambda repressor-like DNA-binding domains"/>
    <property type="match status" value="1"/>
</dbReference>
<evidence type="ECO:0000313" key="2">
    <source>
        <dbReference type="Proteomes" id="UP001595906"/>
    </source>
</evidence>
<dbReference type="InterPro" id="IPR010982">
    <property type="entry name" value="Lambda_DNA-bd_dom_sf"/>
</dbReference>
<proteinExistence type="predicted"/>
<dbReference type="RefSeq" id="WP_379014101.1">
    <property type="nucleotide sequence ID" value="NZ_JBHSDC010000022.1"/>
</dbReference>
<keyword evidence="2" id="KW-1185">Reference proteome</keyword>
<organism evidence="1 2">
    <name type="scientific">Parasediminibacterium paludis</name>
    <dbReference type="NCBI Taxonomy" id="908966"/>
    <lineage>
        <taxon>Bacteria</taxon>
        <taxon>Pseudomonadati</taxon>
        <taxon>Bacteroidota</taxon>
        <taxon>Chitinophagia</taxon>
        <taxon>Chitinophagales</taxon>
        <taxon>Chitinophagaceae</taxon>
        <taxon>Parasediminibacterium</taxon>
    </lineage>
</organism>
<dbReference type="EMBL" id="JBHSDC010000022">
    <property type="protein sequence ID" value="MFC4232303.1"/>
    <property type="molecule type" value="Genomic_DNA"/>
</dbReference>
<gene>
    <name evidence="1" type="ORF">ACFOW1_10400</name>
</gene>
<dbReference type="Gene3D" id="1.10.260.40">
    <property type="entry name" value="lambda repressor-like DNA-binding domains"/>
    <property type="match status" value="1"/>
</dbReference>
<dbReference type="Proteomes" id="UP001595906">
    <property type="component" value="Unassembled WGS sequence"/>
</dbReference>
<accession>A0ABV8PW04</accession>
<evidence type="ECO:0000313" key="1">
    <source>
        <dbReference type="EMBL" id="MFC4232303.1"/>
    </source>
</evidence>
<comment type="caution">
    <text evidence="1">The sequence shown here is derived from an EMBL/GenBank/DDBJ whole genome shotgun (WGS) entry which is preliminary data.</text>
</comment>
<evidence type="ECO:0008006" key="3">
    <source>
        <dbReference type="Google" id="ProtNLM"/>
    </source>
</evidence>
<reference evidence="2" key="1">
    <citation type="journal article" date="2019" name="Int. J. Syst. Evol. Microbiol.">
        <title>The Global Catalogue of Microorganisms (GCM) 10K type strain sequencing project: providing services to taxonomists for standard genome sequencing and annotation.</title>
        <authorList>
            <consortium name="The Broad Institute Genomics Platform"/>
            <consortium name="The Broad Institute Genome Sequencing Center for Infectious Disease"/>
            <person name="Wu L."/>
            <person name="Ma J."/>
        </authorList>
    </citation>
    <scope>NUCLEOTIDE SEQUENCE [LARGE SCALE GENOMIC DNA]</scope>
    <source>
        <strain evidence="2">CECT 8010</strain>
    </source>
</reference>
<name>A0ABV8PW04_9BACT</name>